<dbReference type="HOGENOM" id="CLU_627161_0_0_1"/>
<dbReference type="Proteomes" id="UP000007148">
    <property type="component" value="Unassembled WGS sequence"/>
</dbReference>
<dbReference type="AlphaFoldDB" id="G4THS3"/>
<proteinExistence type="predicted"/>
<dbReference type="InParanoid" id="G4THS3"/>
<protein>
    <recommendedName>
        <fullName evidence="3">F-box domain-containing protein</fullName>
    </recommendedName>
</protein>
<dbReference type="EMBL" id="CAFZ01000097">
    <property type="protein sequence ID" value="CCA70868.1"/>
    <property type="molecule type" value="Genomic_DNA"/>
</dbReference>
<gene>
    <name evidence="1" type="ORF">PIIN_04804</name>
</gene>
<accession>G4THS3</accession>
<evidence type="ECO:0000313" key="2">
    <source>
        <dbReference type="Proteomes" id="UP000007148"/>
    </source>
</evidence>
<organism evidence="1 2">
    <name type="scientific">Serendipita indica (strain DSM 11827)</name>
    <name type="common">Root endophyte fungus</name>
    <name type="synonym">Piriformospora indica</name>
    <dbReference type="NCBI Taxonomy" id="1109443"/>
    <lineage>
        <taxon>Eukaryota</taxon>
        <taxon>Fungi</taxon>
        <taxon>Dikarya</taxon>
        <taxon>Basidiomycota</taxon>
        <taxon>Agaricomycotina</taxon>
        <taxon>Agaricomycetes</taxon>
        <taxon>Sebacinales</taxon>
        <taxon>Serendipitaceae</taxon>
        <taxon>Serendipita</taxon>
    </lineage>
</organism>
<comment type="caution">
    <text evidence="1">The sequence shown here is derived from an EMBL/GenBank/DDBJ whole genome shotgun (WGS) entry which is preliminary data.</text>
</comment>
<evidence type="ECO:0000313" key="1">
    <source>
        <dbReference type="EMBL" id="CCA70868.1"/>
    </source>
</evidence>
<evidence type="ECO:0008006" key="3">
    <source>
        <dbReference type="Google" id="ProtNLM"/>
    </source>
</evidence>
<name>G4THS3_SERID</name>
<keyword evidence="2" id="KW-1185">Reference proteome</keyword>
<sequence>MDKLPYELIREILVLSNQPLVPSEPHNEFYHGLHAHVTDYGLGGVPRREYDILRPVQRQFATYRLICKDISPIALKLLLQDVVLCATPACLTSFSAFLQTKRYRGQLGAYTRRILLVPLPVGIDYTPILDYSHVPLLRTIRTLCPNLEAIEIFNRNKDFEMPTGWLTGLKHLVIVSPSSYRSSYLQSIPHSHPLLETLIISADIGAINSPIHFSHLKRLEIDTGNAFNLNFITAPRLEACTLTISHLLESSLTDAHAFLKSNGRGLRFLRIMQALTTEDHYEDMRYLDPIPLNRIHDLAHACPRLEIIHVLPFYTGAPLHREPHPTLTTLILDRAYAWNLSSVIGYWKINENQFAKFDTVVFALGAGQNPWTTDAEIKQSIEEDPQLFAVTSIITKPHCLPVVIPPCASKELAAKCVHDPPALAEVSAHRSSTLGT</sequence>
<reference evidence="1 2" key="1">
    <citation type="journal article" date="2011" name="PLoS Pathog.">
        <title>Endophytic Life Strategies Decoded by Genome and Transcriptome Analyses of the Mutualistic Root Symbiont Piriformospora indica.</title>
        <authorList>
            <person name="Zuccaro A."/>
            <person name="Lahrmann U."/>
            <person name="Guldener U."/>
            <person name="Langen G."/>
            <person name="Pfiffi S."/>
            <person name="Biedenkopf D."/>
            <person name="Wong P."/>
            <person name="Samans B."/>
            <person name="Grimm C."/>
            <person name="Basiewicz M."/>
            <person name="Murat C."/>
            <person name="Martin F."/>
            <person name="Kogel K.H."/>
        </authorList>
    </citation>
    <scope>NUCLEOTIDE SEQUENCE [LARGE SCALE GENOMIC DNA]</scope>
    <source>
        <strain evidence="1 2">DSM 11827</strain>
    </source>
</reference>